<keyword evidence="2" id="KW-0808">Transferase</keyword>
<accession>A0A1L6TA61</accession>
<evidence type="ECO:0000256" key="1">
    <source>
        <dbReference type="ARBA" id="ARBA00022603"/>
    </source>
</evidence>
<dbReference type="OrthoDB" id="9794208at2"/>
<proteinExistence type="predicted"/>
<dbReference type="Pfam" id="PF02636">
    <property type="entry name" value="Methyltransf_28"/>
    <property type="match status" value="1"/>
</dbReference>
<dbReference type="RefSeq" id="WP_017376032.1">
    <property type="nucleotide sequence ID" value="NZ_CP012508.1"/>
</dbReference>
<dbReference type="GO" id="GO:0032259">
    <property type="term" value="P:methylation"/>
    <property type="evidence" value="ECO:0007669"/>
    <property type="project" value="UniProtKB-KW"/>
</dbReference>
<dbReference type="InterPro" id="IPR038375">
    <property type="entry name" value="NDUFAF7_sf"/>
</dbReference>
<dbReference type="InterPro" id="IPR003788">
    <property type="entry name" value="NDUFAF7"/>
</dbReference>
<dbReference type="Proteomes" id="UP000029558">
    <property type="component" value="Chromosome"/>
</dbReference>
<gene>
    <name evidence="3" type="primary">midA</name>
    <name evidence="3" type="ORF">KU39_956</name>
</gene>
<evidence type="ECO:0000313" key="3">
    <source>
        <dbReference type="EMBL" id="ALB22139.1"/>
    </source>
</evidence>
<dbReference type="InterPro" id="IPR029063">
    <property type="entry name" value="SAM-dependent_MTases_sf"/>
</dbReference>
<keyword evidence="1 3" id="KW-0489">Methyltransferase</keyword>
<name>A0A1L6TA61_PISSA</name>
<protein>
    <submittedName>
        <fullName evidence="3">S-adenosyl-L-methionine-dependent methyltransferase MidA</fullName>
    </submittedName>
</protein>
<evidence type="ECO:0000256" key="2">
    <source>
        <dbReference type="ARBA" id="ARBA00022679"/>
    </source>
</evidence>
<dbReference type="Gene3D" id="3.40.50.12710">
    <property type="match status" value="1"/>
</dbReference>
<evidence type="ECO:0000313" key="4">
    <source>
        <dbReference type="Proteomes" id="UP000029558"/>
    </source>
</evidence>
<dbReference type="AlphaFoldDB" id="A0A1L6TA61"/>
<organism evidence="3 4">
    <name type="scientific">Piscirickettsia salmonis</name>
    <dbReference type="NCBI Taxonomy" id="1238"/>
    <lineage>
        <taxon>Bacteria</taxon>
        <taxon>Pseudomonadati</taxon>
        <taxon>Pseudomonadota</taxon>
        <taxon>Gammaproteobacteria</taxon>
        <taxon>Thiotrichales</taxon>
        <taxon>Piscirickettsiaceae</taxon>
        <taxon>Piscirickettsia</taxon>
    </lineage>
</organism>
<dbReference type="SUPFAM" id="SSF53335">
    <property type="entry name" value="S-adenosyl-L-methionine-dependent methyltransferases"/>
    <property type="match status" value="1"/>
</dbReference>
<dbReference type="GO" id="GO:0035243">
    <property type="term" value="F:protein-arginine omega-N symmetric methyltransferase activity"/>
    <property type="evidence" value="ECO:0007669"/>
    <property type="project" value="TreeGrafter"/>
</dbReference>
<dbReference type="PANTHER" id="PTHR12049:SF7">
    <property type="entry name" value="PROTEIN ARGININE METHYLTRANSFERASE NDUFAF7, MITOCHONDRIAL"/>
    <property type="match status" value="1"/>
</dbReference>
<reference evidence="3 4" key="1">
    <citation type="journal article" date="2014" name="Genome Announc.">
        <title>Comparative Genome Analysis of Two Isolates of the Fish Pathogen Piscirickettsia salmonis from Different Hosts Reveals Major Differences in Virulence-Associated Secretion Systems.</title>
        <authorList>
            <person name="Bohle H."/>
            <person name="Henriquez P."/>
            <person name="Grothusen H."/>
            <person name="Navas E."/>
            <person name="Sandoval A."/>
            <person name="Bustamante F."/>
            <person name="Bustos P."/>
            <person name="Mancilla M."/>
        </authorList>
    </citation>
    <scope>NUCLEOTIDE SEQUENCE [LARGE SCALE GENOMIC DNA]</scope>
    <source>
        <strain evidence="4">B1-32597</strain>
    </source>
</reference>
<dbReference type="EMBL" id="CP012508">
    <property type="protein sequence ID" value="ALB22139.1"/>
    <property type="molecule type" value="Genomic_DNA"/>
</dbReference>
<dbReference type="PANTHER" id="PTHR12049">
    <property type="entry name" value="PROTEIN ARGININE METHYLTRANSFERASE NDUFAF7, MITOCHONDRIAL"/>
    <property type="match status" value="1"/>
</dbReference>
<sequence>MQSGEELVKELAKLPKPSAEQVAHSQKLVQLLQHEINLQPDHILSFKRFMEHVLYAPNLGYYMAGSRKFGAEGDFITAPELSSLFSETLALQALEILSVFEQKERTLLEIGAGSGALACGLLSKLAELNQLPEKYLILELSPDLIERQRECIAQLGETIVSRVEWLSTWPEHFSGVVIANEVLDAMPVHVFEVINQRAVELGVGLDKNQFCWQAMGREQSVVQTELDQCIMNYKLVDGTKAELNVALKPWLSGLYHAMAAGVVLLIDYGGSACEVFHPERIDGTLRAFYRHRVHQEVFAYSGLQDITSHVNFTEVANAADQAGFSLVGFNTQANFLLNAGLLNCIEEKLQKEQDSLKQLKLTQQVKQLTLPTEMGEMFKVMGLAKNYTGQIKGFATRDLFHSL</sequence>
<dbReference type="CDD" id="cd02440">
    <property type="entry name" value="AdoMet_MTases"/>
    <property type="match status" value="1"/>
</dbReference>